<dbReference type="Proteomes" id="UP001497623">
    <property type="component" value="Unassembled WGS sequence"/>
</dbReference>
<organism evidence="1 2">
    <name type="scientific">Meganyctiphanes norvegica</name>
    <name type="common">Northern krill</name>
    <name type="synonym">Thysanopoda norvegica</name>
    <dbReference type="NCBI Taxonomy" id="48144"/>
    <lineage>
        <taxon>Eukaryota</taxon>
        <taxon>Metazoa</taxon>
        <taxon>Ecdysozoa</taxon>
        <taxon>Arthropoda</taxon>
        <taxon>Crustacea</taxon>
        <taxon>Multicrustacea</taxon>
        <taxon>Malacostraca</taxon>
        <taxon>Eumalacostraca</taxon>
        <taxon>Eucarida</taxon>
        <taxon>Euphausiacea</taxon>
        <taxon>Euphausiidae</taxon>
        <taxon>Meganyctiphanes</taxon>
    </lineage>
</organism>
<reference evidence="1 2" key="1">
    <citation type="submission" date="2024-05" db="EMBL/GenBank/DDBJ databases">
        <authorList>
            <person name="Wallberg A."/>
        </authorList>
    </citation>
    <scope>NUCLEOTIDE SEQUENCE [LARGE SCALE GENOMIC DNA]</scope>
</reference>
<evidence type="ECO:0000313" key="2">
    <source>
        <dbReference type="Proteomes" id="UP001497623"/>
    </source>
</evidence>
<dbReference type="AlphaFoldDB" id="A0AAV2QKG4"/>
<proteinExistence type="predicted"/>
<name>A0AAV2QKG4_MEGNR</name>
<sequence length="104" mass="12167">GVKSTKNINFLVLLTPFDLLPPPNPTLFGIFTFLMLSPTNRSQNSENPIENKQFRAYLVKLSKTSKLQKFFDYKYISYLKCKVNKFHMYNHLSKLVILVVLCNY</sequence>
<comment type="caution">
    <text evidence="1">The sequence shown here is derived from an EMBL/GenBank/DDBJ whole genome shotgun (WGS) entry which is preliminary data.</text>
</comment>
<feature type="non-terminal residue" evidence="1">
    <location>
        <position position="1"/>
    </location>
</feature>
<keyword evidence="2" id="KW-1185">Reference proteome</keyword>
<dbReference type="EMBL" id="CAXKWB010007517">
    <property type="protein sequence ID" value="CAL4087551.1"/>
    <property type="molecule type" value="Genomic_DNA"/>
</dbReference>
<protein>
    <submittedName>
        <fullName evidence="1">Uncharacterized protein</fullName>
    </submittedName>
</protein>
<gene>
    <name evidence="1" type="ORF">MNOR_LOCUS13253</name>
</gene>
<evidence type="ECO:0000313" key="1">
    <source>
        <dbReference type="EMBL" id="CAL4087551.1"/>
    </source>
</evidence>
<accession>A0AAV2QKG4</accession>